<dbReference type="Pfam" id="PF01590">
    <property type="entry name" value="GAF"/>
    <property type="match status" value="1"/>
</dbReference>
<dbReference type="InterPro" id="IPR029787">
    <property type="entry name" value="Nucleotide_cyclase"/>
</dbReference>
<dbReference type="PANTHER" id="PTHR43102">
    <property type="entry name" value="SLR1143 PROTEIN"/>
    <property type="match status" value="1"/>
</dbReference>
<dbReference type="InterPro" id="IPR029016">
    <property type="entry name" value="GAF-like_dom_sf"/>
</dbReference>
<feature type="domain" description="GGDEF" evidence="1">
    <location>
        <begin position="190"/>
        <end position="312"/>
    </location>
</feature>
<evidence type="ECO:0000313" key="3">
    <source>
        <dbReference type="Proteomes" id="UP000051386"/>
    </source>
</evidence>
<dbReference type="InterPro" id="IPR000160">
    <property type="entry name" value="GGDEF_dom"/>
</dbReference>
<dbReference type="PATRIC" id="fig|517011.3.peg.165"/>
<reference evidence="2 3" key="1">
    <citation type="submission" date="2015-05" db="EMBL/GenBank/DDBJ databases">
        <title>Genome sequencing and analysis of members of genus Stenotrophomonas.</title>
        <authorList>
            <person name="Patil P.P."/>
            <person name="Midha S."/>
            <person name="Patil P.B."/>
        </authorList>
    </citation>
    <scope>NUCLEOTIDE SEQUENCE [LARGE SCALE GENOMIC DNA]</scope>
    <source>
        <strain evidence="2 3">DSM 21508</strain>
    </source>
</reference>
<gene>
    <name evidence="2" type="ORF">ABB28_03955</name>
</gene>
<evidence type="ECO:0000259" key="1">
    <source>
        <dbReference type="PROSITE" id="PS50887"/>
    </source>
</evidence>
<dbReference type="RefSeq" id="WP_057507375.1">
    <property type="nucleotide sequence ID" value="NZ_LDJK01000011.1"/>
</dbReference>
<dbReference type="Pfam" id="PF00990">
    <property type="entry name" value="GGDEF"/>
    <property type="match status" value="1"/>
</dbReference>
<dbReference type="Proteomes" id="UP000051386">
    <property type="component" value="Unassembled WGS sequence"/>
</dbReference>
<evidence type="ECO:0000313" key="2">
    <source>
        <dbReference type="EMBL" id="KRG76101.1"/>
    </source>
</evidence>
<dbReference type="InterPro" id="IPR003018">
    <property type="entry name" value="GAF"/>
</dbReference>
<dbReference type="Gene3D" id="3.30.70.270">
    <property type="match status" value="1"/>
</dbReference>
<dbReference type="AlphaFoldDB" id="A0A0R0D3I1"/>
<dbReference type="Gene3D" id="3.30.450.40">
    <property type="match status" value="1"/>
</dbReference>
<organism evidence="2 3">
    <name type="scientific">Stenotrophomonas chelatiphaga</name>
    <dbReference type="NCBI Taxonomy" id="517011"/>
    <lineage>
        <taxon>Bacteria</taxon>
        <taxon>Pseudomonadati</taxon>
        <taxon>Pseudomonadota</taxon>
        <taxon>Gammaproteobacteria</taxon>
        <taxon>Lysobacterales</taxon>
        <taxon>Lysobacteraceae</taxon>
        <taxon>Stenotrophomonas</taxon>
    </lineage>
</organism>
<dbReference type="EMBL" id="LDJK01000011">
    <property type="protein sequence ID" value="KRG76101.1"/>
    <property type="molecule type" value="Genomic_DNA"/>
</dbReference>
<dbReference type="PROSITE" id="PS50887">
    <property type="entry name" value="GGDEF"/>
    <property type="match status" value="1"/>
</dbReference>
<keyword evidence="3" id="KW-1185">Reference proteome</keyword>
<comment type="caution">
    <text evidence="2">The sequence shown here is derived from an EMBL/GenBank/DDBJ whole genome shotgun (WGS) entry which is preliminary data.</text>
</comment>
<dbReference type="SUPFAM" id="SSF55073">
    <property type="entry name" value="Nucleotide cyclase"/>
    <property type="match status" value="1"/>
</dbReference>
<dbReference type="InterPro" id="IPR043128">
    <property type="entry name" value="Rev_trsase/Diguanyl_cyclase"/>
</dbReference>
<name>A0A0R0D3I1_9GAMM</name>
<sequence>MTDAHAQPADEAERQRALDALHIVGSLPEPAYEDIVKVAAAVCGTPMALVTLIDRDRQWFKARTGVEGHQTERNVAVCDHAIRQPEHLMEIGDLQQDARFADNPVLKEMGARFYAGMPLVTDDGAAVGSVCVVDLNPRELNETQREALKALARLTMALMEARSREREQAVAEILNQGLEIEAGSAPETAGRYSVVILELQDLDALSARLGERALERQLQQLDQQLEQCLQPARGDSINRVTGSGEFIAVLGVEQDADTLAALQKVAQDLRHTLGASLLMGSAGTDSGEPTSAVFLRADKALSAAKDSVAVAS</sequence>
<dbReference type="SUPFAM" id="SSF55781">
    <property type="entry name" value="GAF domain-like"/>
    <property type="match status" value="1"/>
</dbReference>
<proteinExistence type="predicted"/>
<dbReference type="PANTHER" id="PTHR43102:SF2">
    <property type="entry name" value="GAF DOMAIN-CONTAINING PROTEIN"/>
    <property type="match status" value="1"/>
</dbReference>
<accession>A0A0R0D3I1</accession>
<protein>
    <recommendedName>
        <fullName evidence="1">GGDEF domain-containing protein</fullName>
    </recommendedName>
</protein>
<dbReference type="SMART" id="SM00065">
    <property type="entry name" value="GAF"/>
    <property type="match status" value="1"/>
</dbReference>